<dbReference type="PROSITE" id="PS50075">
    <property type="entry name" value="CARRIER"/>
    <property type="match status" value="1"/>
</dbReference>
<evidence type="ECO:0000256" key="1">
    <source>
        <dbReference type="ARBA" id="ARBA00022450"/>
    </source>
</evidence>
<dbReference type="HAMAP" id="MF_01217">
    <property type="entry name" value="Acyl_carrier"/>
    <property type="match status" value="1"/>
</dbReference>
<dbReference type="PANTHER" id="PTHR20863">
    <property type="entry name" value="ACYL CARRIER PROTEIN"/>
    <property type="match status" value="1"/>
</dbReference>
<dbReference type="Pfam" id="PF00550">
    <property type="entry name" value="PP-binding"/>
    <property type="match status" value="1"/>
</dbReference>
<evidence type="ECO:0000256" key="4">
    <source>
        <dbReference type="ARBA" id="ARBA00022832"/>
    </source>
</evidence>
<keyword evidence="6" id="KW-0275">Fatty acid biosynthesis</keyword>
<organism evidence="8">
    <name type="scientific">Pseudomonas phage HRDY3</name>
    <dbReference type="NCBI Taxonomy" id="3236930"/>
    <lineage>
        <taxon>Viruses</taxon>
    </lineage>
</organism>
<protein>
    <submittedName>
        <fullName evidence="8">Acyl carrier protein</fullName>
    </submittedName>
</protein>
<dbReference type="EMBL" id="PQ015379">
    <property type="protein sequence ID" value="XDJ15384.1"/>
    <property type="molecule type" value="Genomic_DNA"/>
</dbReference>
<reference evidence="8" key="1">
    <citation type="submission" date="2024-07" db="EMBL/GenBank/DDBJ databases">
        <authorList>
            <person name="Bringhurst R.M."/>
            <person name="Homer T.E."/>
        </authorList>
    </citation>
    <scope>NUCLEOTIDE SEQUENCE</scope>
</reference>
<keyword evidence="1" id="KW-0596">Phosphopantetheine</keyword>
<sequence length="90" mass="10268">MTRVNLEAVQKRVNQVIEQHFNMAAGCRPASVENHSDIFADLGGDSLDMIEIVMSLEEEFETEIDDDPAMLWRKPEDAAKYIHDRLYGSN</sequence>
<feature type="domain" description="Carrier" evidence="7">
    <location>
        <begin position="11"/>
        <end position="86"/>
    </location>
</feature>
<accession>A0AB39CER0</accession>
<keyword evidence="2" id="KW-0444">Lipid biosynthesis</keyword>
<keyword evidence="4" id="KW-0276">Fatty acid metabolism</keyword>
<name>A0AB39CER0_9VIRU</name>
<evidence type="ECO:0000313" key="8">
    <source>
        <dbReference type="EMBL" id="XDJ15384.1"/>
    </source>
</evidence>
<keyword evidence="5" id="KW-0443">Lipid metabolism</keyword>
<evidence type="ECO:0000256" key="3">
    <source>
        <dbReference type="ARBA" id="ARBA00022553"/>
    </source>
</evidence>
<keyword evidence="3" id="KW-0597">Phosphoprotein</keyword>
<evidence type="ECO:0000259" key="7">
    <source>
        <dbReference type="PROSITE" id="PS50075"/>
    </source>
</evidence>
<dbReference type="InterPro" id="IPR009081">
    <property type="entry name" value="PP-bd_ACP"/>
</dbReference>
<dbReference type="SUPFAM" id="SSF47336">
    <property type="entry name" value="ACP-like"/>
    <property type="match status" value="1"/>
</dbReference>
<evidence type="ECO:0000256" key="6">
    <source>
        <dbReference type="ARBA" id="ARBA00023160"/>
    </source>
</evidence>
<dbReference type="GO" id="GO:0000036">
    <property type="term" value="F:acyl carrier activity"/>
    <property type="evidence" value="ECO:0007669"/>
    <property type="project" value="TreeGrafter"/>
</dbReference>
<dbReference type="PROSITE" id="PS00012">
    <property type="entry name" value="PHOSPHOPANTETHEINE"/>
    <property type="match status" value="1"/>
</dbReference>
<dbReference type="InterPro" id="IPR036736">
    <property type="entry name" value="ACP-like_sf"/>
</dbReference>
<evidence type="ECO:0000256" key="2">
    <source>
        <dbReference type="ARBA" id="ARBA00022516"/>
    </source>
</evidence>
<dbReference type="GO" id="GO:0000035">
    <property type="term" value="F:acyl binding"/>
    <property type="evidence" value="ECO:0007669"/>
    <property type="project" value="TreeGrafter"/>
</dbReference>
<evidence type="ECO:0000256" key="5">
    <source>
        <dbReference type="ARBA" id="ARBA00023098"/>
    </source>
</evidence>
<dbReference type="Gene3D" id="1.10.1200.10">
    <property type="entry name" value="ACP-like"/>
    <property type="match status" value="1"/>
</dbReference>
<dbReference type="PANTHER" id="PTHR20863:SF76">
    <property type="entry name" value="CARRIER DOMAIN-CONTAINING PROTEIN"/>
    <property type="match status" value="1"/>
</dbReference>
<proteinExistence type="inferred from homology"/>
<dbReference type="InterPro" id="IPR006162">
    <property type="entry name" value="Ppantetheine_attach_site"/>
</dbReference>
<dbReference type="InterPro" id="IPR003231">
    <property type="entry name" value="ACP"/>
</dbReference>